<accession>A0ABQ6HZA2</accession>
<dbReference type="InterPro" id="IPR029062">
    <property type="entry name" value="Class_I_gatase-like"/>
</dbReference>
<reference evidence="3" key="1">
    <citation type="journal article" date="2019" name="Int. J. Syst. Evol. Microbiol.">
        <title>The Global Catalogue of Microorganisms (GCM) 10K type strain sequencing project: providing services to taxonomists for standard genome sequencing and annotation.</title>
        <authorList>
            <consortium name="The Broad Institute Genomics Platform"/>
            <consortium name="The Broad Institute Genome Sequencing Center for Infectious Disease"/>
            <person name="Wu L."/>
            <person name="Ma J."/>
        </authorList>
    </citation>
    <scope>NUCLEOTIDE SEQUENCE [LARGE SCALE GENOMIC DNA]</scope>
    <source>
        <strain evidence="3">NBRC 106348</strain>
    </source>
</reference>
<dbReference type="Pfam" id="PF06283">
    <property type="entry name" value="ThuA"/>
    <property type="match status" value="1"/>
</dbReference>
<gene>
    <name evidence="2" type="ORF">GCM10025864_15750</name>
</gene>
<proteinExistence type="predicted"/>
<dbReference type="PANTHER" id="PTHR40469:SF2">
    <property type="entry name" value="GALACTOSE-BINDING DOMAIN-LIKE SUPERFAMILY PROTEIN"/>
    <property type="match status" value="1"/>
</dbReference>
<comment type="caution">
    <text evidence="2">The sequence shown here is derived from an EMBL/GenBank/DDBJ whole genome shotgun (WGS) entry which is preliminary data.</text>
</comment>
<evidence type="ECO:0000313" key="2">
    <source>
        <dbReference type="EMBL" id="GMA23816.1"/>
    </source>
</evidence>
<sequence length="235" mass="25249">MRAAGRRALVLAGRGRYEDPWHDTAATSHEVATALGEVGVAAEVRGTFTGAFGDLAAFDLVVVNACSARPAPDGEIDGDDDAWGDALTALGAWASSGGRLLALHQAANAFQDRPAWAKTWHGMLGGSWVPGRSMHPERGPGTFDVRDLAHPVTRGLAGPDATLTADDERYSYLDVAPEAHVLVTQRHDDVDHPVVWTHDAHGGLTVYDALGHDARAYREPVRRRLLQREALWVLG</sequence>
<protein>
    <recommendedName>
        <fullName evidence="1">ThuA-like domain-containing protein</fullName>
    </recommendedName>
</protein>
<keyword evidence="3" id="KW-1185">Reference proteome</keyword>
<dbReference type="PANTHER" id="PTHR40469">
    <property type="entry name" value="SECRETED GLYCOSYL HYDROLASE"/>
    <property type="match status" value="1"/>
</dbReference>
<name>A0ABQ6HZA2_9MICO</name>
<dbReference type="EMBL" id="BSUK01000001">
    <property type="protein sequence ID" value="GMA23816.1"/>
    <property type="molecule type" value="Genomic_DNA"/>
</dbReference>
<organism evidence="2 3">
    <name type="scientific">Luteimicrobium album</name>
    <dbReference type="NCBI Taxonomy" id="1054550"/>
    <lineage>
        <taxon>Bacteria</taxon>
        <taxon>Bacillati</taxon>
        <taxon>Actinomycetota</taxon>
        <taxon>Actinomycetes</taxon>
        <taxon>Micrococcales</taxon>
        <taxon>Luteimicrobium</taxon>
    </lineage>
</organism>
<evidence type="ECO:0000313" key="3">
    <source>
        <dbReference type="Proteomes" id="UP001157091"/>
    </source>
</evidence>
<dbReference type="Gene3D" id="3.40.50.880">
    <property type="match status" value="1"/>
</dbReference>
<dbReference type="InterPro" id="IPR029010">
    <property type="entry name" value="ThuA-like"/>
</dbReference>
<feature type="domain" description="ThuA-like" evidence="1">
    <location>
        <begin position="7"/>
        <end position="232"/>
    </location>
</feature>
<dbReference type="RefSeq" id="WP_284292732.1">
    <property type="nucleotide sequence ID" value="NZ_BSUK01000001.1"/>
</dbReference>
<dbReference type="Proteomes" id="UP001157091">
    <property type="component" value="Unassembled WGS sequence"/>
</dbReference>
<dbReference type="SUPFAM" id="SSF52317">
    <property type="entry name" value="Class I glutamine amidotransferase-like"/>
    <property type="match status" value="1"/>
</dbReference>
<evidence type="ECO:0000259" key="1">
    <source>
        <dbReference type="Pfam" id="PF06283"/>
    </source>
</evidence>